<evidence type="ECO:0000313" key="2">
    <source>
        <dbReference type="Proteomes" id="UP000015001"/>
    </source>
</evidence>
<reference evidence="1 2" key="1">
    <citation type="submission" date="2013-02" db="EMBL/GenBank/DDBJ databases">
        <title>Draft Genome Sequence of Streptomyces afghaniensis, Which Produces Compounds of the Julimycin B-Complex.</title>
        <authorList>
            <person name="Gruening B.A."/>
            <person name="Praeg A."/>
            <person name="Erxleben A."/>
            <person name="Guenther S."/>
            <person name="Fiedler H.-P."/>
            <person name="Goodfellow M."/>
            <person name="Mueller M."/>
        </authorList>
    </citation>
    <scope>NUCLEOTIDE SEQUENCE [LARGE SCALE GENOMIC DNA]</scope>
    <source>
        <strain evidence="1 2">772</strain>
    </source>
</reference>
<keyword evidence="2" id="KW-1185">Reference proteome</keyword>
<sequence>MAGHAGHVAFTAAEPHGLRVRVVLPKGHAV</sequence>
<dbReference type="EMBL" id="AOPY01000414">
    <property type="protein sequence ID" value="EPJ42864.1"/>
    <property type="molecule type" value="Genomic_DNA"/>
</dbReference>
<dbReference type="Proteomes" id="UP000015001">
    <property type="component" value="Unassembled WGS sequence"/>
</dbReference>
<name>S4NW99_9ACTN</name>
<dbReference type="AlphaFoldDB" id="S4NW99"/>
<protein>
    <submittedName>
        <fullName evidence="1">Uncharacterized protein</fullName>
    </submittedName>
</protein>
<dbReference type="PATRIC" id="fig|1283301.3.peg.74"/>
<organism evidence="1 2">
    <name type="scientific">Streptomyces afghaniensis 772</name>
    <dbReference type="NCBI Taxonomy" id="1283301"/>
    <lineage>
        <taxon>Bacteria</taxon>
        <taxon>Bacillati</taxon>
        <taxon>Actinomycetota</taxon>
        <taxon>Actinomycetes</taxon>
        <taxon>Kitasatosporales</taxon>
        <taxon>Streptomycetaceae</taxon>
        <taxon>Streptomyces</taxon>
    </lineage>
</organism>
<gene>
    <name evidence="1" type="ORF">STAFG_0080</name>
</gene>
<dbReference type="HOGENOM" id="CLU_3405637_0_0_11"/>
<comment type="caution">
    <text evidence="1">The sequence shown here is derived from an EMBL/GenBank/DDBJ whole genome shotgun (WGS) entry which is preliminary data.</text>
</comment>
<evidence type="ECO:0000313" key="1">
    <source>
        <dbReference type="EMBL" id="EPJ42864.1"/>
    </source>
</evidence>
<proteinExistence type="predicted"/>
<accession>S4NW99</accession>